<dbReference type="Pfam" id="PF04519">
    <property type="entry name" value="Bactofilin"/>
    <property type="match status" value="1"/>
</dbReference>
<dbReference type="InterPro" id="IPR007607">
    <property type="entry name" value="BacA/B"/>
</dbReference>
<comment type="caution">
    <text evidence="2">The sequence shown here is derived from an EMBL/GenBank/DDBJ whole genome shotgun (WGS) entry which is preliminary data.</text>
</comment>
<dbReference type="STRING" id="1121937.GCA_000423125_02728"/>
<accession>A0A3C1KL53</accession>
<name>A0A3C1KL53_9GAMM</name>
<gene>
    <name evidence="2" type="ORF">DCP75_06760</name>
</gene>
<dbReference type="Proteomes" id="UP000259273">
    <property type="component" value="Unassembled WGS sequence"/>
</dbReference>
<sequence length="144" mass="15035">MWGNKRGTSAVAGCTTLISRDTQFIGTIHFSGNLEIEGEVVGDVLAAPGADAVVRLVEAGRIQGEIRAPRVMINGAVEGAVHATSHLELAPRARVSGDVHYHIIEMAAGAEVNGRLLHCMELEEASAAPAAVFLGQQDAVAKVD</sequence>
<reference evidence="2 3" key="1">
    <citation type="journal article" date="2018" name="Nat. Biotechnol.">
        <title>A standardized bacterial taxonomy based on genome phylogeny substantially revises the tree of life.</title>
        <authorList>
            <person name="Parks D.H."/>
            <person name="Chuvochina M."/>
            <person name="Waite D.W."/>
            <person name="Rinke C."/>
            <person name="Skarshewski A."/>
            <person name="Chaumeil P.A."/>
            <person name="Hugenholtz P."/>
        </authorList>
    </citation>
    <scope>NUCLEOTIDE SEQUENCE [LARGE SCALE GENOMIC DNA]</scope>
    <source>
        <strain evidence="2">UBA9158</strain>
    </source>
</reference>
<dbReference type="EMBL" id="DMND01000094">
    <property type="protein sequence ID" value="HAN27407.1"/>
    <property type="molecule type" value="Genomic_DNA"/>
</dbReference>
<organism evidence="2 3">
    <name type="scientific">Haliea salexigens</name>
    <dbReference type="NCBI Taxonomy" id="287487"/>
    <lineage>
        <taxon>Bacteria</taxon>
        <taxon>Pseudomonadati</taxon>
        <taxon>Pseudomonadota</taxon>
        <taxon>Gammaproteobacteria</taxon>
        <taxon>Cellvibrionales</taxon>
        <taxon>Halieaceae</taxon>
        <taxon>Haliea</taxon>
    </lineage>
</organism>
<dbReference type="AlphaFoldDB" id="A0A3C1KL53"/>
<proteinExistence type="inferred from homology"/>
<evidence type="ECO:0000256" key="1">
    <source>
        <dbReference type="ARBA" id="ARBA00044755"/>
    </source>
</evidence>
<evidence type="ECO:0000313" key="3">
    <source>
        <dbReference type="Proteomes" id="UP000259273"/>
    </source>
</evidence>
<dbReference type="PANTHER" id="PTHR35024:SF4">
    <property type="entry name" value="POLYMER-FORMING CYTOSKELETAL PROTEIN"/>
    <property type="match status" value="1"/>
</dbReference>
<protein>
    <submittedName>
        <fullName evidence="2">Cell shape determination protein CcmA</fullName>
    </submittedName>
</protein>
<comment type="similarity">
    <text evidence="1">Belongs to the bactofilin family.</text>
</comment>
<dbReference type="PANTHER" id="PTHR35024">
    <property type="entry name" value="HYPOTHETICAL CYTOSOLIC PROTEIN"/>
    <property type="match status" value="1"/>
</dbReference>
<evidence type="ECO:0000313" key="2">
    <source>
        <dbReference type="EMBL" id="HAN27407.1"/>
    </source>
</evidence>